<dbReference type="Proteomes" id="UP000177395">
    <property type="component" value="Unassembled WGS sequence"/>
</dbReference>
<dbReference type="STRING" id="1798531.A2392_01345"/>
<evidence type="ECO:0000313" key="1">
    <source>
        <dbReference type="EMBL" id="OGG86088.1"/>
    </source>
</evidence>
<proteinExistence type="predicted"/>
<gene>
    <name evidence="1" type="ORF">A2392_01345</name>
</gene>
<sequence length="161" mass="17816">MYKIRNYVLAAILGLVGLWFAGMVTESEAGSRCRDSVRVHDRCGPAPNTKYKGGGRNPKTVKVTVCLPDDLAAAIRRKNGESWWDFGLYYGNGRPEEVRTVRTNCKRQNITPGTWAVAYIDCPGPNGYVGWVNVRVSASDRGRTLTLRRGSPFKSASHNPL</sequence>
<reference evidence="1 2" key="1">
    <citation type="journal article" date="2016" name="Nat. Commun.">
        <title>Thousands of microbial genomes shed light on interconnected biogeochemical processes in an aquifer system.</title>
        <authorList>
            <person name="Anantharaman K."/>
            <person name="Brown C.T."/>
            <person name="Hug L.A."/>
            <person name="Sharon I."/>
            <person name="Castelle C.J."/>
            <person name="Probst A.J."/>
            <person name="Thomas B.C."/>
            <person name="Singh A."/>
            <person name="Wilkins M.J."/>
            <person name="Karaoz U."/>
            <person name="Brodie E.L."/>
            <person name="Williams K.H."/>
            <person name="Hubbard S.S."/>
            <person name="Banfield J.F."/>
        </authorList>
    </citation>
    <scope>NUCLEOTIDE SEQUENCE [LARGE SCALE GENOMIC DNA]</scope>
</reference>
<name>A0A1F6FJP5_9BACT</name>
<dbReference type="EMBL" id="MFMS01000002">
    <property type="protein sequence ID" value="OGG86088.1"/>
    <property type="molecule type" value="Genomic_DNA"/>
</dbReference>
<comment type="caution">
    <text evidence="1">The sequence shown here is derived from an EMBL/GenBank/DDBJ whole genome shotgun (WGS) entry which is preliminary data.</text>
</comment>
<organism evidence="1 2">
    <name type="scientific">Candidatus Kaiserbacteria bacterium RIFOXYB1_FULL_46_14</name>
    <dbReference type="NCBI Taxonomy" id="1798531"/>
    <lineage>
        <taxon>Bacteria</taxon>
        <taxon>Candidatus Kaiseribacteriota</taxon>
    </lineage>
</organism>
<accession>A0A1F6FJP5</accession>
<dbReference type="AlphaFoldDB" id="A0A1F6FJP5"/>
<protein>
    <submittedName>
        <fullName evidence="1">Uncharacterized protein</fullName>
    </submittedName>
</protein>
<evidence type="ECO:0000313" key="2">
    <source>
        <dbReference type="Proteomes" id="UP000177395"/>
    </source>
</evidence>